<dbReference type="InParanoid" id="E3NHY2"/>
<sequence length="313" mass="36769">MYNTAQKDYISNPSSPRSPPPNQSLAQLGATTNSPDATREFNRKFKNSSETDTNSTVASEVFGLLEMIEEIQPKANRMYREYDELSSLVNLLAQWHTLIKMNKLREQLESDRRAARRAVRKERQEIKRRIRSQKKKWKMVQEELQIARKRKMRSQRKTRKLHRKKMKKAKDRHWLKFRELKYKFVFCTRVIMRPPILCVSPGIYRKVSQSTKKQSIHSINSLPRNHPMTSSTASDELDDTVLITNEIHSENDSGTIRNETFRSRDIPQRDISQPVISQRDISQPDVSQPDISQLCVLQPQFPRFFCDNLTFFG</sequence>
<keyword evidence="1" id="KW-0175">Coiled coil</keyword>
<evidence type="ECO:0000313" key="3">
    <source>
        <dbReference type="EMBL" id="EFO98670.1"/>
    </source>
</evidence>
<dbReference type="Proteomes" id="UP000008281">
    <property type="component" value="Unassembled WGS sequence"/>
</dbReference>
<dbReference type="STRING" id="31234.E3NHY2"/>
<evidence type="ECO:0000256" key="1">
    <source>
        <dbReference type="SAM" id="Coils"/>
    </source>
</evidence>
<dbReference type="AlphaFoldDB" id="E3NHY2"/>
<organism evidence="4">
    <name type="scientific">Caenorhabditis remanei</name>
    <name type="common">Caenorhabditis vulgaris</name>
    <dbReference type="NCBI Taxonomy" id="31234"/>
    <lineage>
        <taxon>Eukaryota</taxon>
        <taxon>Metazoa</taxon>
        <taxon>Ecdysozoa</taxon>
        <taxon>Nematoda</taxon>
        <taxon>Chromadorea</taxon>
        <taxon>Rhabditida</taxon>
        <taxon>Rhabditina</taxon>
        <taxon>Rhabditomorpha</taxon>
        <taxon>Rhabditoidea</taxon>
        <taxon>Rhabditidae</taxon>
        <taxon>Peloderinae</taxon>
        <taxon>Caenorhabditis</taxon>
    </lineage>
</organism>
<evidence type="ECO:0000256" key="2">
    <source>
        <dbReference type="SAM" id="MobiDB-lite"/>
    </source>
</evidence>
<feature type="compositionally biased region" description="Polar residues" evidence="2">
    <location>
        <begin position="270"/>
        <end position="285"/>
    </location>
</feature>
<accession>E3NHY2</accession>
<dbReference type="OrthoDB" id="9999654at2759"/>
<feature type="coiled-coil region" evidence="1">
    <location>
        <begin position="98"/>
        <end position="136"/>
    </location>
</feature>
<keyword evidence="4" id="KW-1185">Reference proteome</keyword>
<feature type="compositionally biased region" description="Basic and acidic residues" evidence="2">
    <location>
        <begin position="259"/>
        <end position="268"/>
    </location>
</feature>
<evidence type="ECO:0000313" key="4">
    <source>
        <dbReference type="Proteomes" id="UP000008281"/>
    </source>
</evidence>
<dbReference type="EMBL" id="DS268689">
    <property type="protein sequence ID" value="EFO98670.1"/>
    <property type="molecule type" value="Genomic_DNA"/>
</dbReference>
<gene>
    <name evidence="3" type="ORF">CRE_09832</name>
</gene>
<feature type="region of interest" description="Disordered" evidence="2">
    <location>
        <begin position="1"/>
        <end position="37"/>
    </location>
</feature>
<feature type="region of interest" description="Disordered" evidence="2">
    <location>
        <begin position="253"/>
        <end position="285"/>
    </location>
</feature>
<reference evidence="3" key="1">
    <citation type="submission" date="2007-07" db="EMBL/GenBank/DDBJ databases">
        <title>PCAP assembly of the Caenorhabditis remanei genome.</title>
        <authorList>
            <consortium name="The Caenorhabditis remanei Sequencing Consortium"/>
            <person name="Wilson R.K."/>
        </authorList>
    </citation>
    <scope>NUCLEOTIDE SEQUENCE [LARGE SCALE GENOMIC DNA]</scope>
    <source>
        <strain evidence="3">PB4641</strain>
    </source>
</reference>
<dbReference type="HOGENOM" id="CLU_889172_0_0_1"/>
<proteinExistence type="predicted"/>
<name>E3NHY2_CAERE</name>
<protein>
    <submittedName>
        <fullName evidence="3">Uncharacterized protein</fullName>
    </submittedName>
</protein>
<dbReference type="eggNOG" id="ENOG502QQ7T">
    <property type="taxonomic scope" value="Eukaryota"/>
</dbReference>
<feature type="compositionally biased region" description="Polar residues" evidence="2">
    <location>
        <begin position="25"/>
        <end position="36"/>
    </location>
</feature>